<dbReference type="Proteomes" id="UP000694941">
    <property type="component" value="Unplaced"/>
</dbReference>
<evidence type="ECO:0000256" key="7">
    <source>
        <dbReference type="ARBA" id="ARBA00022968"/>
    </source>
</evidence>
<dbReference type="SUPFAM" id="SSF53756">
    <property type="entry name" value="UDP-Glycosyltransferase/glycogen phosphorylase"/>
    <property type="match status" value="1"/>
</dbReference>
<dbReference type="PANTHER" id="PTHR48438">
    <property type="entry name" value="ALPHA-(1,3)-FUCOSYLTRANSFERASE C-RELATED"/>
    <property type="match status" value="1"/>
</dbReference>
<reference evidence="16" key="1">
    <citation type="submission" date="2025-08" db="UniProtKB">
        <authorList>
            <consortium name="RefSeq"/>
        </authorList>
    </citation>
    <scope>IDENTIFICATION</scope>
    <source>
        <tissue evidence="16">Muscle</tissue>
    </source>
</reference>
<evidence type="ECO:0000313" key="16">
    <source>
        <dbReference type="RefSeq" id="XP_013786900.1"/>
    </source>
</evidence>
<feature type="domain" description="Fucosyltransferase N-terminal" evidence="14">
    <location>
        <begin position="8"/>
        <end position="59"/>
    </location>
</feature>
<evidence type="ECO:0000256" key="8">
    <source>
        <dbReference type="ARBA" id="ARBA00022989"/>
    </source>
</evidence>
<evidence type="ECO:0000256" key="1">
    <source>
        <dbReference type="ARBA" id="ARBA00004447"/>
    </source>
</evidence>
<evidence type="ECO:0000313" key="15">
    <source>
        <dbReference type="Proteomes" id="UP000694941"/>
    </source>
</evidence>
<proteinExistence type="inferred from homology"/>
<evidence type="ECO:0000256" key="3">
    <source>
        <dbReference type="ARBA" id="ARBA00008919"/>
    </source>
</evidence>
<keyword evidence="8" id="KW-1133">Transmembrane helix</keyword>
<protein>
    <recommendedName>
        <fullName evidence="12">Fucosyltransferase</fullName>
        <ecNumber evidence="12">2.4.1.-</ecNumber>
    </recommendedName>
</protein>
<evidence type="ECO:0000256" key="9">
    <source>
        <dbReference type="ARBA" id="ARBA00023034"/>
    </source>
</evidence>
<evidence type="ECO:0000256" key="6">
    <source>
        <dbReference type="ARBA" id="ARBA00022692"/>
    </source>
</evidence>
<evidence type="ECO:0000256" key="5">
    <source>
        <dbReference type="ARBA" id="ARBA00022679"/>
    </source>
</evidence>
<evidence type="ECO:0000256" key="2">
    <source>
        <dbReference type="ARBA" id="ARBA00004922"/>
    </source>
</evidence>
<evidence type="ECO:0000256" key="10">
    <source>
        <dbReference type="ARBA" id="ARBA00023136"/>
    </source>
</evidence>
<feature type="domain" description="Fucosyltransferase C-terminal" evidence="13">
    <location>
        <begin position="77"/>
        <end position="247"/>
    </location>
</feature>
<dbReference type="InterPro" id="IPR001503">
    <property type="entry name" value="Glyco_trans_10"/>
</dbReference>
<sequence length="284" mass="33727">MADFKLKMKFPQQRKPDQRWILYGLESPKRTKLPWDRIEGLFNWTMTYREDSDIPVRYGEICRETSSASQKNHDYLQGKNKDTVWIVSHCSTPSKREKYVEELRRFISVDIYGRCGNNVCLPSQSSKCYEKLFKEYKFYLSFENSICKDYVTEKFFNALNYDIVPVVFGGADYRSLAPPGAFINSLDYPDPRKLAEHLKLVGSNSTLYNEHFQWKDKYKITLQRWMCDLCEKLQTNSTVSIKFNLYQWFVEQANCKIWDSDNNFRNPELSKEELLMKLVETTTR</sequence>
<evidence type="ECO:0000256" key="11">
    <source>
        <dbReference type="ARBA" id="ARBA00023180"/>
    </source>
</evidence>
<keyword evidence="10" id="KW-0472">Membrane</keyword>
<name>A0ABM1BQV8_LIMPO</name>
<dbReference type="InterPro" id="IPR055270">
    <property type="entry name" value="Glyco_tran_10_C"/>
</dbReference>
<dbReference type="InterPro" id="IPR031481">
    <property type="entry name" value="Glyco_tran_10_N"/>
</dbReference>
<dbReference type="Pfam" id="PF00852">
    <property type="entry name" value="Glyco_transf_10"/>
    <property type="match status" value="1"/>
</dbReference>
<accession>A0ABM1BQV8</accession>
<organism evidence="15 16">
    <name type="scientific">Limulus polyphemus</name>
    <name type="common">Atlantic horseshoe crab</name>
    <dbReference type="NCBI Taxonomy" id="6850"/>
    <lineage>
        <taxon>Eukaryota</taxon>
        <taxon>Metazoa</taxon>
        <taxon>Ecdysozoa</taxon>
        <taxon>Arthropoda</taxon>
        <taxon>Chelicerata</taxon>
        <taxon>Merostomata</taxon>
        <taxon>Xiphosura</taxon>
        <taxon>Limulidae</taxon>
        <taxon>Limulus</taxon>
    </lineage>
</organism>
<evidence type="ECO:0000256" key="4">
    <source>
        <dbReference type="ARBA" id="ARBA00022676"/>
    </source>
</evidence>
<evidence type="ECO:0000259" key="13">
    <source>
        <dbReference type="Pfam" id="PF00852"/>
    </source>
</evidence>
<comment type="pathway">
    <text evidence="2">Protein modification; protein glycosylation.</text>
</comment>
<keyword evidence="15" id="KW-1185">Reference proteome</keyword>
<keyword evidence="11" id="KW-0325">Glycoprotein</keyword>
<dbReference type="PANTHER" id="PTHR48438:SF1">
    <property type="entry name" value="ALPHA-(1,3)-FUCOSYLTRANSFERASE C-RELATED"/>
    <property type="match status" value="1"/>
</dbReference>
<keyword evidence="9 12" id="KW-0333">Golgi apparatus</keyword>
<dbReference type="InterPro" id="IPR038577">
    <property type="entry name" value="GT10-like_C_sf"/>
</dbReference>
<evidence type="ECO:0000256" key="12">
    <source>
        <dbReference type="RuleBase" id="RU003832"/>
    </source>
</evidence>
<comment type="subcellular location">
    <subcellularLocation>
        <location evidence="1 12">Golgi apparatus</location>
        <location evidence="1 12">Golgi stack membrane</location>
        <topology evidence="1 12">Single-pass type II membrane protein</topology>
    </subcellularLocation>
</comment>
<dbReference type="EC" id="2.4.1.-" evidence="12"/>
<dbReference type="RefSeq" id="XP_013786900.1">
    <property type="nucleotide sequence ID" value="XM_013931446.2"/>
</dbReference>
<keyword evidence="6 12" id="KW-0812">Transmembrane</keyword>
<dbReference type="GeneID" id="106470869"/>
<dbReference type="Gene3D" id="3.40.50.11660">
    <property type="entry name" value="Glycosyl transferase family 10, C-terminal domain"/>
    <property type="match status" value="1"/>
</dbReference>
<keyword evidence="5 12" id="KW-0808">Transferase</keyword>
<evidence type="ECO:0000259" key="14">
    <source>
        <dbReference type="Pfam" id="PF17039"/>
    </source>
</evidence>
<keyword evidence="7" id="KW-0735">Signal-anchor</keyword>
<keyword evidence="4 12" id="KW-0328">Glycosyltransferase</keyword>
<dbReference type="Pfam" id="PF17039">
    <property type="entry name" value="Glyco_tran_10_N"/>
    <property type="match status" value="1"/>
</dbReference>
<gene>
    <name evidence="16" type="primary">LOC106470869</name>
</gene>
<comment type="similarity">
    <text evidence="3 12">Belongs to the glycosyltransferase 10 family.</text>
</comment>